<gene>
    <name evidence="12" type="primary">fxlM</name>
    <name evidence="12" type="ORF">JT362_27960</name>
</gene>
<name>A0ABT2JGG9_9PSEU</name>
<proteinExistence type="inferred from homology"/>
<dbReference type="Gene3D" id="3.40.50.150">
    <property type="entry name" value="Vaccinia Virus protein VP39"/>
    <property type="match status" value="1"/>
</dbReference>
<dbReference type="PANTHER" id="PTHR11579:SF0">
    <property type="entry name" value="PROTEIN-L-ISOASPARTATE(D-ASPARTATE) O-METHYLTRANSFERASE"/>
    <property type="match status" value="1"/>
</dbReference>
<evidence type="ECO:0000256" key="3">
    <source>
        <dbReference type="ARBA" id="ARBA00011890"/>
    </source>
</evidence>
<evidence type="ECO:0000256" key="4">
    <source>
        <dbReference type="ARBA" id="ARBA00013346"/>
    </source>
</evidence>
<evidence type="ECO:0000256" key="10">
    <source>
        <dbReference type="ARBA" id="ARBA00031323"/>
    </source>
</evidence>
<dbReference type="Proteomes" id="UP001156441">
    <property type="component" value="Unassembled WGS sequence"/>
</dbReference>
<dbReference type="Pfam" id="PF01135">
    <property type="entry name" value="PCMT"/>
    <property type="match status" value="1"/>
</dbReference>
<dbReference type="PANTHER" id="PTHR11579">
    <property type="entry name" value="PROTEIN-L-ISOASPARTATE O-METHYLTRANSFERASE"/>
    <property type="match status" value="1"/>
</dbReference>
<organism evidence="12 13">
    <name type="scientific">Actinophytocola gossypii</name>
    <dbReference type="NCBI Taxonomy" id="2812003"/>
    <lineage>
        <taxon>Bacteria</taxon>
        <taxon>Bacillati</taxon>
        <taxon>Actinomycetota</taxon>
        <taxon>Actinomycetes</taxon>
        <taxon>Pseudonocardiales</taxon>
        <taxon>Pseudonocardiaceae</taxon>
    </lineage>
</organism>
<evidence type="ECO:0000256" key="1">
    <source>
        <dbReference type="ARBA" id="ARBA00004496"/>
    </source>
</evidence>
<dbReference type="RefSeq" id="WP_260194837.1">
    <property type="nucleotide sequence ID" value="NZ_JAFFZE010000022.1"/>
</dbReference>
<accession>A0ABT2JGG9</accession>
<keyword evidence="13" id="KW-1185">Reference proteome</keyword>
<evidence type="ECO:0000313" key="12">
    <source>
        <dbReference type="EMBL" id="MCT2586964.1"/>
    </source>
</evidence>
<dbReference type="InterPro" id="IPR027573">
    <property type="entry name" value="Methyltran_FxLD"/>
</dbReference>
<evidence type="ECO:0000256" key="7">
    <source>
        <dbReference type="ARBA" id="ARBA00022679"/>
    </source>
</evidence>
<sequence length="394" mass="42327">MGGELNGLREQLLRHVRERGGATDALVAEALRTVPRHIFLPDLRPDAAYRDEAIVTKRDQQGQPTSSSSQPTIMAIMLDQLGAGRGHRVLEIGAGTGFNAALLATIVGSRGRVTSIDLDADVVDRAEENLSAAGCAGVTVLNADGALGHPDKAPYDRIIATVGVWDLAPAWLEQLAPDGRIVVPLDLRGVQRSVAFERAGDHWTSRSARPCGFMRMRGALTGPERVYVLEQETGLVLTLPEARELDTDAVLDALDDQETRVRTGVVPDEFELLDGLSLWLAVREPRWFALSESDRGTRLSDAPLHAPEGRATTGLLDDFGLATVHVDGGELVVVGAEQPAADLAAHITAWQDAGRPGSAGLRIDAHPPGTPVDGEYVLDKRCVRLVLSWEERIG</sequence>
<evidence type="ECO:0000256" key="8">
    <source>
        <dbReference type="ARBA" id="ARBA00022691"/>
    </source>
</evidence>
<dbReference type="NCBIfam" id="TIGR04364">
    <property type="entry name" value="methyltran_FxLD"/>
    <property type="match status" value="1"/>
</dbReference>
<dbReference type="EMBL" id="JAFFZE010000022">
    <property type="protein sequence ID" value="MCT2586964.1"/>
    <property type="molecule type" value="Genomic_DNA"/>
</dbReference>
<evidence type="ECO:0000256" key="2">
    <source>
        <dbReference type="ARBA" id="ARBA00005369"/>
    </source>
</evidence>
<evidence type="ECO:0000256" key="9">
    <source>
        <dbReference type="ARBA" id="ARBA00030757"/>
    </source>
</evidence>
<dbReference type="InterPro" id="IPR000682">
    <property type="entry name" value="PCMT"/>
</dbReference>
<keyword evidence="8" id="KW-0949">S-adenosyl-L-methionine</keyword>
<dbReference type="GO" id="GO:0008168">
    <property type="term" value="F:methyltransferase activity"/>
    <property type="evidence" value="ECO:0007669"/>
    <property type="project" value="UniProtKB-KW"/>
</dbReference>
<dbReference type="CDD" id="cd02440">
    <property type="entry name" value="AdoMet_MTases"/>
    <property type="match status" value="1"/>
</dbReference>
<dbReference type="SUPFAM" id="SSF53335">
    <property type="entry name" value="S-adenosyl-L-methionine-dependent methyltransferases"/>
    <property type="match status" value="1"/>
</dbReference>
<keyword evidence="6 12" id="KW-0489">Methyltransferase</keyword>
<protein>
    <recommendedName>
        <fullName evidence="4">Protein-L-isoaspartate O-methyltransferase</fullName>
        <ecNumber evidence="3">2.1.1.77</ecNumber>
    </recommendedName>
    <alternativeName>
        <fullName evidence="11">L-isoaspartyl protein carboxyl methyltransferase</fullName>
    </alternativeName>
    <alternativeName>
        <fullName evidence="9">Protein L-isoaspartyl methyltransferase</fullName>
    </alternativeName>
    <alternativeName>
        <fullName evidence="10">Protein-beta-aspartate methyltransferase</fullName>
    </alternativeName>
</protein>
<comment type="subcellular location">
    <subcellularLocation>
        <location evidence="1">Cytoplasm</location>
    </subcellularLocation>
</comment>
<evidence type="ECO:0000256" key="6">
    <source>
        <dbReference type="ARBA" id="ARBA00022603"/>
    </source>
</evidence>
<reference evidence="12 13" key="1">
    <citation type="submission" date="2021-02" db="EMBL/GenBank/DDBJ databases">
        <title>Actinophytocola xerophila sp. nov., isolated from soil of cotton cropping field.</title>
        <authorList>
            <person name="Huang R."/>
            <person name="Chen X."/>
            <person name="Ge X."/>
            <person name="Liu W."/>
        </authorList>
    </citation>
    <scope>NUCLEOTIDE SEQUENCE [LARGE SCALE GENOMIC DNA]</scope>
    <source>
        <strain evidence="12 13">S1-96</strain>
    </source>
</reference>
<keyword evidence="7" id="KW-0808">Transferase</keyword>
<dbReference type="EC" id="2.1.1.77" evidence="3"/>
<keyword evidence="5" id="KW-0963">Cytoplasm</keyword>
<dbReference type="GO" id="GO:0032259">
    <property type="term" value="P:methylation"/>
    <property type="evidence" value="ECO:0007669"/>
    <property type="project" value="UniProtKB-KW"/>
</dbReference>
<comment type="similarity">
    <text evidence="2">Belongs to the methyltransferase superfamily. L-isoaspartyl/D-aspartyl protein methyltransferase family.</text>
</comment>
<evidence type="ECO:0000313" key="13">
    <source>
        <dbReference type="Proteomes" id="UP001156441"/>
    </source>
</evidence>
<dbReference type="InterPro" id="IPR029063">
    <property type="entry name" value="SAM-dependent_MTases_sf"/>
</dbReference>
<evidence type="ECO:0000256" key="5">
    <source>
        <dbReference type="ARBA" id="ARBA00022490"/>
    </source>
</evidence>
<evidence type="ECO:0000256" key="11">
    <source>
        <dbReference type="ARBA" id="ARBA00031350"/>
    </source>
</evidence>
<comment type="caution">
    <text evidence="12">The sequence shown here is derived from an EMBL/GenBank/DDBJ whole genome shotgun (WGS) entry which is preliminary data.</text>
</comment>